<accession>X1GS03</accession>
<dbReference type="EMBL" id="BARU01008028">
    <property type="protein sequence ID" value="GAH35798.1"/>
    <property type="molecule type" value="Genomic_DNA"/>
</dbReference>
<feature type="non-terminal residue" evidence="4">
    <location>
        <position position="1"/>
    </location>
</feature>
<reference evidence="4" key="1">
    <citation type="journal article" date="2014" name="Front. Microbiol.">
        <title>High frequency of phylogenetically diverse reductive dehalogenase-homologous genes in deep subseafloor sedimentary metagenomes.</title>
        <authorList>
            <person name="Kawai M."/>
            <person name="Futagami T."/>
            <person name="Toyoda A."/>
            <person name="Takaki Y."/>
            <person name="Nishi S."/>
            <person name="Hori S."/>
            <person name="Arai W."/>
            <person name="Tsubouchi T."/>
            <person name="Morono Y."/>
            <person name="Uchiyama I."/>
            <person name="Ito T."/>
            <person name="Fujiyama A."/>
            <person name="Inagaki F."/>
            <person name="Takami H."/>
        </authorList>
    </citation>
    <scope>NUCLEOTIDE SEQUENCE</scope>
    <source>
        <strain evidence="4">Expedition CK06-06</strain>
    </source>
</reference>
<organism evidence="4">
    <name type="scientific">marine sediment metagenome</name>
    <dbReference type="NCBI Taxonomy" id="412755"/>
    <lineage>
        <taxon>unclassified sequences</taxon>
        <taxon>metagenomes</taxon>
        <taxon>ecological metagenomes</taxon>
    </lineage>
</organism>
<evidence type="ECO:0000256" key="2">
    <source>
        <dbReference type="ARBA" id="ARBA00022801"/>
    </source>
</evidence>
<dbReference type="AlphaFoldDB" id="X1GS03"/>
<feature type="non-terminal residue" evidence="4">
    <location>
        <position position="382"/>
    </location>
</feature>
<feature type="domain" description="Sulfatase N-terminal" evidence="3">
    <location>
        <begin position="75"/>
        <end position="280"/>
    </location>
</feature>
<protein>
    <recommendedName>
        <fullName evidence="3">Sulfatase N-terminal domain-containing protein</fullName>
    </recommendedName>
</protein>
<proteinExistence type="predicted"/>
<dbReference type="SUPFAM" id="SSF53649">
    <property type="entry name" value="Alkaline phosphatase-like"/>
    <property type="match status" value="1"/>
</dbReference>
<keyword evidence="1" id="KW-0479">Metal-binding</keyword>
<dbReference type="InterPro" id="IPR000917">
    <property type="entry name" value="Sulfatase_N"/>
</dbReference>
<dbReference type="Gene3D" id="3.40.720.10">
    <property type="entry name" value="Alkaline Phosphatase, subunit A"/>
    <property type="match status" value="1"/>
</dbReference>
<evidence type="ECO:0000313" key="4">
    <source>
        <dbReference type="EMBL" id="GAH35798.1"/>
    </source>
</evidence>
<name>X1GS03_9ZZZZ</name>
<sequence>GDFYTDYGYGVDMGPHPWKGTGPTQFNPHPDQYGQWKDLLPILDMHRDLNYAPLSRVPVYPPDPDGKYPGAEGWYYKNGESFRYESEEDRDPMPDEISAAYALDILSKKHEKPFFLAVGFVRPHTPLYAPQEYFDRFPIEEITLPPYLENDLEDCASVLKNRWEWGFTKFDALTKAGGERAWKEWVQAYLACMAFADDQVGRILDALEKSPYRENTIILFTGDHGYHIGEKDCIQKWHLWNESTRVPLIIHMPGSEAYGKTCDHPVSLMDLYPTLADLCGLPAEPHLPIGGPPLGGYSMRPFLADPVLTSWDGPPVVLTAIRDRGGEPHFSVCSERYRYTLCANGEEELYDHQSDPNEWSNLVKDPEYKETAMHLRNEMEKI</sequence>
<dbReference type="Pfam" id="PF00884">
    <property type="entry name" value="Sulfatase"/>
    <property type="match status" value="1"/>
</dbReference>
<gene>
    <name evidence="4" type="ORF">S03H2_15776</name>
</gene>
<dbReference type="GO" id="GO:0005737">
    <property type="term" value="C:cytoplasm"/>
    <property type="evidence" value="ECO:0007669"/>
    <property type="project" value="TreeGrafter"/>
</dbReference>
<comment type="caution">
    <text evidence="4">The sequence shown here is derived from an EMBL/GenBank/DDBJ whole genome shotgun (WGS) entry which is preliminary data.</text>
</comment>
<dbReference type="PANTHER" id="PTHR45953">
    <property type="entry name" value="IDURONATE 2-SULFATASE"/>
    <property type="match status" value="1"/>
</dbReference>
<dbReference type="GO" id="GO:0008484">
    <property type="term" value="F:sulfuric ester hydrolase activity"/>
    <property type="evidence" value="ECO:0007669"/>
    <property type="project" value="TreeGrafter"/>
</dbReference>
<dbReference type="PANTHER" id="PTHR45953:SF1">
    <property type="entry name" value="IDURONATE 2-SULFATASE"/>
    <property type="match status" value="1"/>
</dbReference>
<evidence type="ECO:0000259" key="3">
    <source>
        <dbReference type="Pfam" id="PF00884"/>
    </source>
</evidence>
<evidence type="ECO:0000256" key="1">
    <source>
        <dbReference type="ARBA" id="ARBA00022723"/>
    </source>
</evidence>
<keyword evidence="2" id="KW-0378">Hydrolase</keyword>
<dbReference type="InterPro" id="IPR017850">
    <property type="entry name" value="Alkaline_phosphatase_core_sf"/>
</dbReference>
<dbReference type="GO" id="GO:0046872">
    <property type="term" value="F:metal ion binding"/>
    <property type="evidence" value="ECO:0007669"/>
    <property type="project" value="UniProtKB-KW"/>
</dbReference>